<evidence type="ECO:0000313" key="3">
    <source>
        <dbReference type="Proteomes" id="UP000217199"/>
    </source>
</evidence>
<organism evidence="2 3">
    <name type="scientific">Pyrrhoderma noxium</name>
    <dbReference type="NCBI Taxonomy" id="2282107"/>
    <lineage>
        <taxon>Eukaryota</taxon>
        <taxon>Fungi</taxon>
        <taxon>Dikarya</taxon>
        <taxon>Basidiomycota</taxon>
        <taxon>Agaricomycotina</taxon>
        <taxon>Agaricomycetes</taxon>
        <taxon>Hymenochaetales</taxon>
        <taxon>Hymenochaetaceae</taxon>
        <taxon>Pyrrhoderma</taxon>
    </lineage>
</organism>
<proteinExistence type="predicted"/>
<protein>
    <submittedName>
        <fullName evidence="2">Uncharacterized protein</fullName>
    </submittedName>
</protein>
<sequence length="149" mass="16300">MSARTPTLCPNCCALLELIHIVTQIYAQQTISVSQEHQGSRNNMVSAASRPAKQQLLSDNQRLLSGRTDIAPDEDTQIFTNITGYNGSHLLNQCTALVDFSSRAQVNQDEFFGGRVYLLSTLTTMGLVALLTRVYSPSISYKSPQGDSS</sequence>
<gene>
    <name evidence="2" type="ORF">PNOK_0024400</name>
</gene>
<dbReference type="AlphaFoldDB" id="A0A286UU95"/>
<keyword evidence="3" id="KW-1185">Reference proteome</keyword>
<accession>A0A286UU95</accession>
<evidence type="ECO:0000256" key="1">
    <source>
        <dbReference type="SAM" id="SignalP"/>
    </source>
</evidence>
<comment type="caution">
    <text evidence="2">The sequence shown here is derived from an EMBL/GenBank/DDBJ whole genome shotgun (WGS) entry which is preliminary data.</text>
</comment>
<feature type="chain" id="PRO_5013830504" evidence="1">
    <location>
        <begin position="28"/>
        <end position="149"/>
    </location>
</feature>
<reference evidence="2 3" key="1">
    <citation type="journal article" date="2017" name="Mol. Ecol.">
        <title>Comparative and population genomic landscape of Phellinus noxius: A hypervariable fungus causing root rot in trees.</title>
        <authorList>
            <person name="Chung C.L."/>
            <person name="Lee T.J."/>
            <person name="Akiba M."/>
            <person name="Lee H.H."/>
            <person name="Kuo T.H."/>
            <person name="Liu D."/>
            <person name="Ke H.M."/>
            <person name="Yokoi T."/>
            <person name="Roa M.B."/>
            <person name="Lu M.J."/>
            <person name="Chang Y.Y."/>
            <person name="Ann P.J."/>
            <person name="Tsai J.N."/>
            <person name="Chen C.Y."/>
            <person name="Tzean S.S."/>
            <person name="Ota Y."/>
            <person name="Hattori T."/>
            <person name="Sahashi N."/>
            <person name="Liou R.F."/>
            <person name="Kikuchi T."/>
            <person name="Tsai I.J."/>
        </authorList>
    </citation>
    <scope>NUCLEOTIDE SEQUENCE [LARGE SCALE GENOMIC DNA]</scope>
    <source>
        <strain evidence="2 3">FFPRI411160</strain>
    </source>
</reference>
<evidence type="ECO:0000313" key="2">
    <source>
        <dbReference type="EMBL" id="PAV23176.1"/>
    </source>
</evidence>
<keyword evidence="1" id="KW-0732">Signal</keyword>
<dbReference type="EMBL" id="NBII01000001">
    <property type="protein sequence ID" value="PAV23176.1"/>
    <property type="molecule type" value="Genomic_DNA"/>
</dbReference>
<feature type="signal peptide" evidence="1">
    <location>
        <begin position="1"/>
        <end position="27"/>
    </location>
</feature>
<name>A0A286UU95_9AGAM</name>
<dbReference type="Proteomes" id="UP000217199">
    <property type="component" value="Unassembled WGS sequence"/>
</dbReference>
<dbReference type="InParanoid" id="A0A286UU95"/>